<dbReference type="InterPro" id="IPR011335">
    <property type="entry name" value="Restrct_endonuc-II-like"/>
</dbReference>
<evidence type="ECO:0000256" key="1">
    <source>
        <dbReference type="ARBA" id="ARBA00006738"/>
    </source>
</evidence>
<evidence type="ECO:0000256" key="2">
    <source>
        <dbReference type="HAMAP-Rule" id="MF_00048"/>
    </source>
</evidence>
<dbReference type="PANTHER" id="PTHR34039:SF1">
    <property type="entry name" value="UPF0102 PROTEIN YRAN"/>
    <property type="match status" value="1"/>
</dbReference>
<proteinExistence type="inferred from homology"/>
<reference evidence="4" key="1">
    <citation type="submission" date="2016-10" db="EMBL/GenBank/DDBJ databases">
        <authorList>
            <person name="Varghese N."/>
            <person name="Submissions S."/>
        </authorList>
    </citation>
    <scope>NUCLEOTIDE SEQUENCE [LARGE SCALE GENOMIC DNA]</scope>
    <source>
        <strain evidence="4">DSM 10014</strain>
    </source>
</reference>
<gene>
    <name evidence="3" type="ORF">SAMN04488041_104290</name>
</gene>
<dbReference type="Proteomes" id="UP000183076">
    <property type="component" value="Unassembled WGS sequence"/>
</dbReference>
<dbReference type="Pfam" id="PF02021">
    <property type="entry name" value="UPF0102"/>
    <property type="match status" value="1"/>
</dbReference>
<dbReference type="STRING" id="60137.SAMN04488041_104290"/>
<dbReference type="GO" id="GO:0004519">
    <property type="term" value="F:endonuclease activity"/>
    <property type="evidence" value="ECO:0007669"/>
    <property type="project" value="UniProtKB-KW"/>
</dbReference>
<dbReference type="HAMAP" id="MF_00048">
    <property type="entry name" value="UPF0102"/>
    <property type="match status" value="1"/>
</dbReference>
<dbReference type="RefSeq" id="WP_074636051.1">
    <property type="nucleotide sequence ID" value="NZ_CP160849.1"/>
</dbReference>
<evidence type="ECO:0000313" key="4">
    <source>
        <dbReference type="Proteomes" id="UP000183076"/>
    </source>
</evidence>
<dbReference type="GO" id="GO:0003676">
    <property type="term" value="F:nucleic acid binding"/>
    <property type="evidence" value="ECO:0007669"/>
    <property type="project" value="InterPro"/>
</dbReference>
<dbReference type="InterPro" id="IPR003509">
    <property type="entry name" value="UPF0102_YraN-like"/>
</dbReference>
<dbReference type="PANTHER" id="PTHR34039">
    <property type="entry name" value="UPF0102 PROTEIN YRAN"/>
    <property type="match status" value="1"/>
</dbReference>
<organism evidence="3 4">
    <name type="scientific">Sulfitobacter pontiacus</name>
    <dbReference type="NCBI Taxonomy" id="60137"/>
    <lineage>
        <taxon>Bacteria</taxon>
        <taxon>Pseudomonadati</taxon>
        <taxon>Pseudomonadota</taxon>
        <taxon>Alphaproteobacteria</taxon>
        <taxon>Rhodobacterales</taxon>
        <taxon>Roseobacteraceae</taxon>
        <taxon>Sulfitobacter</taxon>
    </lineage>
</organism>
<accession>A0A1H2YKH0</accession>
<comment type="similarity">
    <text evidence="1 2">Belongs to the UPF0102 family.</text>
</comment>
<dbReference type="Gene3D" id="3.40.1350.10">
    <property type="match status" value="1"/>
</dbReference>
<keyword evidence="3" id="KW-0255">Endonuclease</keyword>
<dbReference type="GeneID" id="94020834"/>
<dbReference type="EMBL" id="FNNB01000004">
    <property type="protein sequence ID" value="SDX05752.1"/>
    <property type="molecule type" value="Genomic_DNA"/>
</dbReference>
<keyword evidence="3" id="KW-0540">Nuclease</keyword>
<dbReference type="InterPro" id="IPR011856">
    <property type="entry name" value="tRNA_endonuc-like_dom_sf"/>
</dbReference>
<keyword evidence="3" id="KW-0378">Hydrolase</keyword>
<sequence>MTDTLMTLAKSVQGAVSYHAGRAAELQVSDDYRRRGFDLAHERWRGKAGEIDLIMRDGDGIVFVEVKKSKSHDSALQRLNRKQMRRIYRSAEEFIGGEPKGALTDVRFDVALVDQTGDLRILENAFGHD</sequence>
<dbReference type="SUPFAM" id="SSF52980">
    <property type="entry name" value="Restriction endonuclease-like"/>
    <property type="match status" value="1"/>
</dbReference>
<name>A0A1H2YKH0_9RHOB</name>
<protein>
    <recommendedName>
        <fullName evidence="2">UPF0102 protein SAMN04488041_104290</fullName>
    </recommendedName>
</protein>
<dbReference type="AlphaFoldDB" id="A0A1H2YKH0"/>
<evidence type="ECO:0000313" key="3">
    <source>
        <dbReference type="EMBL" id="SDX05752.1"/>
    </source>
</evidence>